<reference evidence="1 2" key="1">
    <citation type="journal article" date="2023" name="Nat. Commun.">
        <title>Origin of minicircular mitochondrial genomes in red algae.</title>
        <authorList>
            <person name="Lee Y."/>
            <person name="Cho C.H."/>
            <person name="Lee Y.M."/>
            <person name="Park S.I."/>
            <person name="Yang J.H."/>
            <person name="West J.A."/>
            <person name="Bhattacharya D."/>
            <person name="Yoon H.S."/>
        </authorList>
    </citation>
    <scope>NUCLEOTIDE SEQUENCE [LARGE SCALE GENOMIC DNA]</scope>
    <source>
        <strain evidence="1 2">CCMP1338</strain>
        <tissue evidence="1">Whole cell</tissue>
    </source>
</reference>
<keyword evidence="2" id="KW-1185">Reference proteome</keyword>
<dbReference type="Pfam" id="PF03692">
    <property type="entry name" value="CxxCxxCC"/>
    <property type="match status" value="1"/>
</dbReference>
<evidence type="ECO:0000313" key="1">
    <source>
        <dbReference type="EMBL" id="KAJ8906041.1"/>
    </source>
</evidence>
<protein>
    <recommendedName>
        <fullName evidence="3">YkgJ family cysteine cluster protein</fullName>
    </recommendedName>
</protein>
<organism evidence="1 2">
    <name type="scientific">Rhodosorus marinus</name>
    <dbReference type="NCBI Taxonomy" id="101924"/>
    <lineage>
        <taxon>Eukaryota</taxon>
        <taxon>Rhodophyta</taxon>
        <taxon>Stylonematophyceae</taxon>
        <taxon>Stylonematales</taxon>
        <taxon>Stylonemataceae</taxon>
        <taxon>Rhodosorus</taxon>
    </lineage>
</organism>
<proteinExistence type="predicted"/>
<name>A0AAV8UZS0_9RHOD</name>
<evidence type="ECO:0008006" key="3">
    <source>
        <dbReference type="Google" id="ProtNLM"/>
    </source>
</evidence>
<comment type="caution">
    <text evidence="1">The sequence shown here is derived from an EMBL/GenBank/DDBJ whole genome shotgun (WGS) entry which is preliminary data.</text>
</comment>
<evidence type="ECO:0000313" key="2">
    <source>
        <dbReference type="Proteomes" id="UP001157974"/>
    </source>
</evidence>
<dbReference type="AlphaFoldDB" id="A0AAV8UZS0"/>
<gene>
    <name evidence="1" type="ORF">NDN08_002541</name>
</gene>
<dbReference type="EMBL" id="JAMWBK010000004">
    <property type="protein sequence ID" value="KAJ8906041.1"/>
    <property type="molecule type" value="Genomic_DNA"/>
</dbReference>
<dbReference type="PANTHER" id="PTHR36791:SF2">
    <property type="entry name" value="OS03G0363400 PROTEIN"/>
    <property type="match status" value="1"/>
</dbReference>
<sequence>MTLGFVVDLGTALGRKGRHQCRANVNLNAPNLLLPDGIHSSVGRWKCVKNCGACCFLDPDFREPLEPILSNEDFALYMSMVGPDGWCIHFNKTTRTCGNYENRPMFCRVTKEQQAKIYGTSEEDGDLVAVESCMDHIQEVYGPESKEMRTYADAVAVDLEIEDRDDEQGTWVEL</sequence>
<accession>A0AAV8UZS0</accession>
<dbReference type="InterPro" id="IPR005358">
    <property type="entry name" value="Puta_zinc/iron-chelating_dom"/>
</dbReference>
<dbReference type="Proteomes" id="UP001157974">
    <property type="component" value="Unassembled WGS sequence"/>
</dbReference>
<dbReference type="PANTHER" id="PTHR36791">
    <property type="entry name" value="OS03G0363400 PROTEIN"/>
    <property type="match status" value="1"/>
</dbReference>